<dbReference type="PANTHER" id="PTHR10668">
    <property type="entry name" value="PHYTOENE DEHYDROGENASE"/>
    <property type="match status" value="1"/>
</dbReference>
<dbReference type="Pfam" id="PF13450">
    <property type="entry name" value="NAD_binding_8"/>
    <property type="match status" value="1"/>
</dbReference>
<evidence type="ECO:0000313" key="5">
    <source>
        <dbReference type="EMBL" id="BBY80210.1"/>
    </source>
</evidence>
<dbReference type="AlphaFoldDB" id="A0A7I7UGM6"/>
<evidence type="ECO:0000256" key="2">
    <source>
        <dbReference type="ARBA" id="ARBA00038825"/>
    </source>
</evidence>
<reference evidence="5 6" key="1">
    <citation type="journal article" date="2019" name="Emerg. Microbes Infect.">
        <title>Comprehensive subspecies identification of 175 nontuberculous mycobacteria species based on 7547 genomic profiles.</title>
        <authorList>
            <person name="Matsumoto Y."/>
            <person name="Kinjo T."/>
            <person name="Motooka D."/>
            <person name="Nabeya D."/>
            <person name="Jung N."/>
            <person name="Uechi K."/>
            <person name="Horii T."/>
            <person name="Iida T."/>
            <person name="Fujita J."/>
            <person name="Nakamura S."/>
        </authorList>
    </citation>
    <scope>NUCLEOTIDE SEQUENCE [LARGE SCALE GENOMIC DNA]</scope>
    <source>
        <strain evidence="5 6">JCM 6370</strain>
    </source>
</reference>
<dbReference type="InterPro" id="IPR036188">
    <property type="entry name" value="FAD/NAD-bd_sf"/>
</dbReference>
<evidence type="ECO:0000256" key="1">
    <source>
        <dbReference type="ARBA" id="ARBA00037217"/>
    </source>
</evidence>
<dbReference type="Gene3D" id="3.50.50.60">
    <property type="entry name" value="FAD/NAD(P)-binding domain"/>
    <property type="match status" value="2"/>
</dbReference>
<organism evidence="5 6">
    <name type="scientific">Mycolicibacterium pulveris</name>
    <name type="common">Mycobacterium pulveris</name>
    <dbReference type="NCBI Taxonomy" id="36813"/>
    <lineage>
        <taxon>Bacteria</taxon>
        <taxon>Bacillati</taxon>
        <taxon>Actinomycetota</taxon>
        <taxon>Actinomycetes</taxon>
        <taxon>Mycobacteriales</taxon>
        <taxon>Mycobacteriaceae</taxon>
        <taxon>Mycolicibacterium</taxon>
    </lineage>
</organism>
<name>A0A7I7UGM6_MYCPV</name>
<keyword evidence="6" id="KW-1185">Reference proteome</keyword>
<dbReference type="InterPro" id="IPR002937">
    <property type="entry name" value="Amino_oxidase"/>
</dbReference>
<gene>
    <name evidence="5" type="ORF">MPUL_13680</name>
</gene>
<proteinExistence type="predicted"/>
<evidence type="ECO:0000259" key="4">
    <source>
        <dbReference type="Pfam" id="PF01593"/>
    </source>
</evidence>
<sequence>MTYDVIVVGGGHHGLTCAAYLAKAGRSVVVLERKPWLGGMTYSQETVPEAPGFVMNPCAVDLLFTNLEPSIITELRLESFGLRQASPDPWGAYLGPDGQAIGLWRSLDRTVEEIGRYSTRDAAKFAELCELWCDFWYVAAPYLTDHPTRPRARTIAELGWRVLRKRKHLAPVVRMLLASPHQLIETMFTSEEAKTMLAVYASGSEAPLREPGSGAVLGVIMLHIAWGIKRPIGGMAQFTRALTACLHHHGGRTRTDTAVEEILVRDGRAMGVRLTDGTSLHARHVVGAVDPSTLMCKLVDSAHLSDDLLAEFRNIRINGWGINNTKIDVALDRRPKLKCERPELWGSYMLVADDYAYVERALDTAARGTIPAETPMWALMPSAADRSQVPPGSAGDTMYLFCTAVPDRLTDGSGWQAHRKSFGEQAIAAFDHVAPGTADAVLGSWVKSPDELRDMADGGSYVVVDMSLNQMGPNRPSPALSGYRTPIAGLWHTGAGAHPMGGVHGWAGRTTARQLLKKL</sequence>
<dbReference type="Pfam" id="PF01593">
    <property type="entry name" value="Amino_oxidase"/>
    <property type="match status" value="1"/>
</dbReference>
<feature type="domain" description="Amine oxidase" evidence="4">
    <location>
        <begin position="222"/>
        <end position="335"/>
    </location>
</feature>
<dbReference type="EMBL" id="AP022599">
    <property type="protein sequence ID" value="BBY80210.1"/>
    <property type="molecule type" value="Genomic_DNA"/>
</dbReference>
<protein>
    <recommendedName>
        <fullName evidence="3">Pyridine nucleotide-disulfide oxidoreductase domain-containing protein 2</fullName>
    </recommendedName>
</protein>
<dbReference type="Proteomes" id="UP000467252">
    <property type="component" value="Chromosome"/>
</dbReference>
<dbReference type="PRINTS" id="PR00469">
    <property type="entry name" value="PNDRDTASEII"/>
</dbReference>
<dbReference type="GO" id="GO:0016491">
    <property type="term" value="F:oxidoreductase activity"/>
    <property type="evidence" value="ECO:0007669"/>
    <property type="project" value="InterPro"/>
</dbReference>
<dbReference type="SUPFAM" id="SSF51905">
    <property type="entry name" value="FAD/NAD(P)-binding domain"/>
    <property type="match status" value="1"/>
</dbReference>
<evidence type="ECO:0000313" key="6">
    <source>
        <dbReference type="Proteomes" id="UP000467252"/>
    </source>
</evidence>
<dbReference type="PANTHER" id="PTHR10668:SF103">
    <property type="entry name" value="PYRIDINE NUCLEOTIDE-DISULFIDE OXIDOREDUCTASE DOMAIN-CONTAINING PROTEIN 2"/>
    <property type="match status" value="1"/>
</dbReference>
<comment type="subunit">
    <text evidence="2">Interacts with COX5B; this interaction may contribute to localize PYROXD2 to the inner face of the inner mitochondrial membrane.</text>
</comment>
<evidence type="ECO:0000256" key="3">
    <source>
        <dbReference type="ARBA" id="ARBA00040298"/>
    </source>
</evidence>
<comment type="function">
    <text evidence="1">Probable oxidoreductase that may play a role as regulator of mitochondrial function.</text>
</comment>
<accession>A0A7I7UGM6</accession>